<dbReference type="Gene3D" id="3.40.50.1820">
    <property type="entry name" value="alpha/beta hydrolase"/>
    <property type="match status" value="1"/>
</dbReference>
<feature type="domain" description="Carboxylesterase type B" evidence="1">
    <location>
        <begin position="10"/>
        <end position="66"/>
    </location>
</feature>
<dbReference type="InterPro" id="IPR002018">
    <property type="entry name" value="CarbesteraseB"/>
</dbReference>
<dbReference type="EMBL" id="KQ965802">
    <property type="protein sequence ID" value="KXS11407.1"/>
    <property type="molecule type" value="Genomic_DNA"/>
</dbReference>
<dbReference type="InterPro" id="IPR029058">
    <property type="entry name" value="AB_hydrolase_fold"/>
</dbReference>
<evidence type="ECO:0000313" key="2">
    <source>
        <dbReference type="EMBL" id="KXS11407.1"/>
    </source>
</evidence>
<name>A0A139A3L4_GONPJ</name>
<proteinExistence type="predicted"/>
<evidence type="ECO:0000259" key="1">
    <source>
        <dbReference type="Pfam" id="PF00135"/>
    </source>
</evidence>
<dbReference type="Proteomes" id="UP000070544">
    <property type="component" value="Unassembled WGS sequence"/>
</dbReference>
<protein>
    <submittedName>
        <fullName evidence="2">COesterase-domain-containing protein</fullName>
    </submittedName>
</protein>
<reference evidence="2 3" key="1">
    <citation type="journal article" date="2015" name="Genome Biol. Evol.">
        <title>Phylogenomic analyses indicate that early fungi evolved digesting cell walls of algal ancestors of land plants.</title>
        <authorList>
            <person name="Chang Y."/>
            <person name="Wang S."/>
            <person name="Sekimoto S."/>
            <person name="Aerts A.L."/>
            <person name="Choi C."/>
            <person name="Clum A."/>
            <person name="LaButti K.M."/>
            <person name="Lindquist E.A."/>
            <person name="Yee Ngan C."/>
            <person name="Ohm R.A."/>
            <person name="Salamov A.A."/>
            <person name="Grigoriev I.V."/>
            <person name="Spatafora J.W."/>
            <person name="Berbee M.L."/>
        </authorList>
    </citation>
    <scope>NUCLEOTIDE SEQUENCE [LARGE SCALE GENOMIC DNA]</scope>
    <source>
        <strain evidence="2 3">JEL478</strain>
    </source>
</reference>
<dbReference type="AlphaFoldDB" id="A0A139A3L4"/>
<dbReference type="STRING" id="1344416.A0A139A3L4"/>
<dbReference type="PANTHER" id="PTHR11559">
    <property type="entry name" value="CARBOXYLESTERASE"/>
    <property type="match status" value="1"/>
</dbReference>
<gene>
    <name evidence="2" type="ORF">M427DRAFT_114961</name>
</gene>
<evidence type="ECO:0000313" key="3">
    <source>
        <dbReference type="Proteomes" id="UP000070544"/>
    </source>
</evidence>
<keyword evidence="3" id="KW-1185">Reference proteome</keyword>
<dbReference type="SUPFAM" id="SSF53474">
    <property type="entry name" value="alpha/beta-Hydrolases"/>
    <property type="match status" value="1"/>
</dbReference>
<organism evidence="2 3">
    <name type="scientific">Gonapodya prolifera (strain JEL478)</name>
    <name type="common">Monoblepharis prolifera</name>
    <dbReference type="NCBI Taxonomy" id="1344416"/>
    <lineage>
        <taxon>Eukaryota</taxon>
        <taxon>Fungi</taxon>
        <taxon>Fungi incertae sedis</taxon>
        <taxon>Chytridiomycota</taxon>
        <taxon>Chytridiomycota incertae sedis</taxon>
        <taxon>Monoblepharidomycetes</taxon>
        <taxon>Monoblepharidales</taxon>
        <taxon>Gonapodyaceae</taxon>
        <taxon>Gonapodya</taxon>
    </lineage>
</organism>
<dbReference type="InterPro" id="IPR050309">
    <property type="entry name" value="Type-B_Carboxylest/Lipase"/>
</dbReference>
<dbReference type="Pfam" id="PF00135">
    <property type="entry name" value="COesterase"/>
    <property type="match status" value="1"/>
</dbReference>
<accession>A0A139A3L4</accession>
<sequence length="125" mass="13903">MDEAGSSGLNFGIQDTAAALRWVKDNIAAFGGDPDSITVFGQSGKHSFDLVSCFQKKKNDVAWVIPYHGRPHHQTQPVQSTLLGSFPTQSTKVSLVRQSWRVGQAHLFRWRSLDRYTALGTSIER</sequence>
<dbReference type="OrthoDB" id="2134434at2759"/>